<keyword evidence="1" id="KW-0732">Signal</keyword>
<protein>
    <submittedName>
        <fullName evidence="2">Uncharacterized protein</fullName>
    </submittedName>
</protein>
<dbReference type="OrthoDB" id="877329at2"/>
<name>A0A1W1VJJ3_9BACT</name>
<gene>
    <name evidence="2" type="ORF">SAMN00120144_2646</name>
</gene>
<keyword evidence="3" id="KW-1185">Reference proteome</keyword>
<dbReference type="PROSITE" id="PS51257">
    <property type="entry name" value="PROKAR_LIPOPROTEIN"/>
    <property type="match status" value="1"/>
</dbReference>
<accession>A0A1W1VJJ3</accession>
<feature type="chain" id="PRO_5012777304" evidence="1">
    <location>
        <begin position="16"/>
        <end position="321"/>
    </location>
</feature>
<reference evidence="2 3" key="1">
    <citation type="submission" date="2017-04" db="EMBL/GenBank/DDBJ databases">
        <authorList>
            <person name="Afonso C.L."/>
            <person name="Miller P.J."/>
            <person name="Scott M.A."/>
            <person name="Spackman E."/>
            <person name="Goraichik I."/>
            <person name="Dimitrov K.M."/>
            <person name="Suarez D.L."/>
            <person name="Swayne D.E."/>
        </authorList>
    </citation>
    <scope>NUCLEOTIDE SEQUENCE [LARGE SCALE GENOMIC DNA]</scope>
    <source>
        <strain evidence="2 3">DSM 11622</strain>
    </source>
</reference>
<dbReference type="RefSeq" id="WP_084444901.1">
    <property type="nucleotide sequence ID" value="NZ_FWWW01000064.1"/>
</dbReference>
<evidence type="ECO:0000313" key="3">
    <source>
        <dbReference type="Proteomes" id="UP000192266"/>
    </source>
</evidence>
<evidence type="ECO:0000256" key="1">
    <source>
        <dbReference type="SAM" id="SignalP"/>
    </source>
</evidence>
<dbReference type="Proteomes" id="UP000192266">
    <property type="component" value="Unassembled WGS sequence"/>
</dbReference>
<evidence type="ECO:0000313" key="2">
    <source>
        <dbReference type="EMBL" id="SMB93498.1"/>
    </source>
</evidence>
<proteinExistence type="predicted"/>
<dbReference type="AlphaFoldDB" id="A0A1W1VJJ3"/>
<feature type="signal peptide" evidence="1">
    <location>
        <begin position="1"/>
        <end position="15"/>
    </location>
</feature>
<organism evidence="2 3">
    <name type="scientific">Hymenobacter roseosalivarius DSM 11622</name>
    <dbReference type="NCBI Taxonomy" id="645990"/>
    <lineage>
        <taxon>Bacteria</taxon>
        <taxon>Pseudomonadati</taxon>
        <taxon>Bacteroidota</taxon>
        <taxon>Cytophagia</taxon>
        <taxon>Cytophagales</taxon>
        <taxon>Hymenobacteraceae</taxon>
        <taxon>Hymenobacter</taxon>
    </lineage>
</organism>
<dbReference type="EMBL" id="FWWW01000064">
    <property type="protein sequence ID" value="SMB93498.1"/>
    <property type="molecule type" value="Genomic_DNA"/>
</dbReference>
<sequence length="321" mass="35092">MRLSSFLLSLLSLLAACTPDPGSGPRIDFVGTTRFVSNNRLVTAPGDTLSTRIFADNRDSATGPLLQRLRITVKYEPQSRPFVYASPYDPGLAPKDSVVYLDSTLTTRKFAYQFTFGTRTTSGRETWRFEVTDAEGRAASRRFQLTTRNADSLSLTVPYHAYLARLQAPINARTLSFLDLGAGLLFPKTAVRTNPDVQRRIDLLYFPGAGNTPILVTPADPLFATNKILGLNVWPTRNATVLKFTTLAPTGFTGATSNQAIIAAFDNAQNITITRTGALVLNQVYAFRTAGGQTGLLQVSKLPTSDRPTVDLQVRVTKQQP</sequence>